<dbReference type="AlphaFoldDB" id="A0A1F6NAQ8"/>
<organism evidence="2 3">
    <name type="scientific">Candidatus Magasanikbacteria bacterium RIFCSPLOWO2_02_FULL_44_11</name>
    <dbReference type="NCBI Taxonomy" id="1798689"/>
    <lineage>
        <taxon>Bacteria</taxon>
        <taxon>Candidatus Magasanikiibacteriota</taxon>
    </lineage>
</organism>
<name>A0A1F6NAQ8_9BACT</name>
<dbReference type="STRING" id="1798689.A3I29_02265"/>
<comment type="caution">
    <text evidence="2">The sequence shown here is derived from an EMBL/GenBank/DDBJ whole genome shotgun (WGS) entry which is preliminary data.</text>
</comment>
<dbReference type="PANTHER" id="PTHR43405">
    <property type="entry name" value="GLYCOSYL HYDROLASE DIGH"/>
    <property type="match status" value="1"/>
</dbReference>
<dbReference type="PANTHER" id="PTHR43405:SF1">
    <property type="entry name" value="GLYCOSYL HYDROLASE DIGH"/>
    <property type="match status" value="1"/>
</dbReference>
<dbReference type="InterPro" id="IPR017853">
    <property type="entry name" value="GH"/>
</dbReference>
<sequence>MREATEKINRELKNSSVFLGLFIVTVFAGGTVGVAARAADQEMEKLASEIRWYVIGEAAKPSREKPPRQIAKGLYLTASSANNPKKLAEIIDLLNRTELNTVVIDIKDYTGNVLFDSQITLVKDLNLKKNAFTDLAATIQKLHDNNIYVIARQTVFQDPILAGQKPEWAIKSKRGGLWHDHKGLAWVDPTKKEVWKYNAALAKEAADFGFDEINFDYVRFPSDGNMNDVVYEIKDKKRYEVMGEFFRFLSKALDKKPVWISLDMFGFAMERTGENDMNIGQRLVDALDVVDYISPMMYPSHYPSGHLGLANPAAFPGLVIENGMIQGGPFFADARAEVRPWIQAFNIGAVYDAAKIRAQIDAVEKYPNAGWLLWNAANRYSDAGLFPDERLAGPEEMPIIARPTTTSG</sequence>
<evidence type="ECO:0000313" key="3">
    <source>
        <dbReference type="Proteomes" id="UP000178726"/>
    </source>
</evidence>
<dbReference type="Gene3D" id="3.20.20.80">
    <property type="entry name" value="Glycosidases"/>
    <property type="match status" value="1"/>
</dbReference>
<evidence type="ECO:0000313" key="2">
    <source>
        <dbReference type="EMBL" id="OGH80878.1"/>
    </source>
</evidence>
<proteinExistence type="predicted"/>
<accession>A0A1F6NAQ8</accession>
<protein>
    <recommendedName>
        <fullName evidence="1">DUF4015 domain-containing protein</fullName>
    </recommendedName>
</protein>
<dbReference type="Pfam" id="PF13200">
    <property type="entry name" value="DUF4015"/>
    <property type="match status" value="1"/>
</dbReference>
<dbReference type="Proteomes" id="UP000178726">
    <property type="component" value="Unassembled WGS sequence"/>
</dbReference>
<evidence type="ECO:0000259" key="1">
    <source>
        <dbReference type="Pfam" id="PF13200"/>
    </source>
</evidence>
<reference evidence="2 3" key="1">
    <citation type="journal article" date="2016" name="Nat. Commun.">
        <title>Thousands of microbial genomes shed light on interconnected biogeochemical processes in an aquifer system.</title>
        <authorList>
            <person name="Anantharaman K."/>
            <person name="Brown C.T."/>
            <person name="Hug L.A."/>
            <person name="Sharon I."/>
            <person name="Castelle C.J."/>
            <person name="Probst A.J."/>
            <person name="Thomas B.C."/>
            <person name="Singh A."/>
            <person name="Wilkins M.J."/>
            <person name="Karaoz U."/>
            <person name="Brodie E.L."/>
            <person name="Williams K.H."/>
            <person name="Hubbard S.S."/>
            <person name="Banfield J.F."/>
        </authorList>
    </citation>
    <scope>NUCLEOTIDE SEQUENCE [LARGE SCALE GENOMIC DNA]</scope>
</reference>
<feature type="domain" description="DUF4015" evidence="1">
    <location>
        <begin position="73"/>
        <end position="380"/>
    </location>
</feature>
<dbReference type="InterPro" id="IPR025275">
    <property type="entry name" value="DUF4015"/>
</dbReference>
<dbReference type="InterPro" id="IPR052177">
    <property type="entry name" value="Divisome_Glycosyl_Hydrolase"/>
</dbReference>
<gene>
    <name evidence="2" type="ORF">A3I29_02265</name>
</gene>
<dbReference type="SUPFAM" id="SSF51445">
    <property type="entry name" value="(Trans)glycosidases"/>
    <property type="match status" value="2"/>
</dbReference>
<dbReference type="EMBL" id="MFQK01000020">
    <property type="protein sequence ID" value="OGH80878.1"/>
    <property type="molecule type" value="Genomic_DNA"/>
</dbReference>